<dbReference type="Pfam" id="PF18759">
    <property type="entry name" value="Plavaka"/>
    <property type="match status" value="1"/>
</dbReference>
<dbReference type="HOGENOM" id="CLU_006344_5_1_1"/>
<keyword evidence="2" id="KW-1185">Reference proteome</keyword>
<gene>
    <name evidence="1" type="ORF">GYMLUDRAFT_114825</name>
</gene>
<protein>
    <submittedName>
        <fullName evidence="1">Uncharacterized protein</fullName>
    </submittedName>
</protein>
<dbReference type="AlphaFoldDB" id="A0A0D0CT04"/>
<evidence type="ECO:0000313" key="2">
    <source>
        <dbReference type="Proteomes" id="UP000053593"/>
    </source>
</evidence>
<organism evidence="1 2">
    <name type="scientific">Collybiopsis luxurians FD-317 M1</name>
    <dbReference type="NCBI Taxonomy" id="944289"/>
    <lineage>
        <taxon>Eukaryota</taxon>
        <taxon>Fungi</taxon>
        <taxon>Dikarya</taxon>
        <taxon>Basidiomycota</taxon>
        <taxon>Agaricomycotina</taxon>
        <taxon>Agaricomycetes</taxon>
        <taxon>Agaricomycetidae</taxon>
        <taxon>Agaricales</taxon>
        <taxon>Marasmiineae</taxon>
        <taxon>Omphalotaceae</taxon>
        <taxon>Collybiopsis</taxon>
        <taxon>Collybiopsis luxurians</taxon>
    </lineage>
</organism>
<accession>A0A0D0CT04</accession>
<dbReference type="EMBL" id="KN834782">
    <property type="protein sequence ID" value="KIK58858.1"/>
    <property type="molecule type" value="Genomic_DNA"/>
</dbReference>
<feature type="non-terminal residue" evidence="1">
    <location>
        <position position="157"/>
    </location>
</feature>
<feature type="non-terminal residue" evidence="1">
    <location>
        <position position="1"/>
    </location>
</feature>
<name>A0A0D0CT04_9AGAR</name>
<sequence length="157" mass="18225">HPTAGKVYRHEPTVHTHWQTLFGEATDQADLVYTPFSSCIEWELAQWAIKENIPQRSFDCLLQIPEVVPFPLGMLGAILHEFITWYTKCLSFKDRPNEYFTVCHQDPLEAIKGLWGDPAFTQDLVYKLAKLFQGTKETEEERMFSEMWTGGLWNAVQ</sequence>
<proteinExistence type="predicted"/>
<dbReference type="Proteomes" id="UP000053593">
    <property type="component" value="Unassembled WGS sequence"/>
</dbReference>
<dbReference type="OrthoDB" id="2688393at2759"/>
<evidence type="ECO:0000313" key="1">
    <source>
        <dbReference type="EMBL" id="KIK58858.1"/>
    </source>
</evidence>
<reference evidence="1 2" key="1">
    <citation type="submission" date="2014-04" db="EMBL/GenBank/DDBJ databases">
        <title>Evolutionary Origins and Diversification of the Mycorrhizal Mutualists.</title>
        <authorList>
            <consortium name="DOE Joint Genome Institute"/>
            <consortium name="Mycorrhizal Genomics Consortium"/>
            <person name="Kohler A."/>
            <person name="Kuo A."/>
            <person name="Nagy L.G."/>
            <person name="Floudas D."/>
            <person name="Copeland A."/>
            <person name="Barry K.W."/>
            <person name="Cichocki N."/>
            <person name="Veneault-Fourrey C."/>
            <person name="LaButti K."/>
            <person name="Lindquist E.A."/>
            <person name="Lipzen A."/>
            <person name="Lundell T."/>
            <person name="Morin E."/>
            <person name="Murat C."/>
            <person name="Riley R."/>
            <person name="Ohm R."/>
            <person name="Sun H."/>
            <person name="Tunlid A."/>
            <person name="Henrissat B."/>
            <person name="Grigoriev I.V."/>
            <person name="Hibbett D.S."/>
            <person name="Martin F."/>
        </authorList>
    </citation>
    <scope>NUCLEOTIDE SEQUENCE [LARGE SCALE GENOMIC DNA]</scope>
    <source>
        <strain evidence="1 2">FD-317 M1</strain>
    </source>
</reference>
<dbReference type="InterPro" id="IPR041078">
    <property type="entry name" value="Plavaka"/>
</dbReference>